<feature type="region of interest" description="Disordered" evidence="1">
    <location>
        <begin position="55"/>
        <end position="92"/>
    </location>
</feature>
<evidence type="ECO:0000313" key="3">
    <source>
        <dbReference type="EMBL" id="CAF4207784.1"/>
    </source>
</evidence>
<feature type="compositionally biased region" description="Basic and acidic residues" evidence="1">
    <location>
        <begin position="80"/>
        <end position="89"/>
    </location>
</feature>
<evidence type="ECO:0000313" key="4">
    <source>
        <dbReference type="Proteomes" id="UP000677228"/>
    </source>
</evidence>
<feature type="compositionally biased region" description="Polar residues" evidence="1">
    <location>
        <begin position="60"/>
        <end position="76"/>
    </location>
</feature>
<name>A0A8S2FAD9_9BILA</name>
<feature type="compositionally biased region" description="Basic and acidic residues" evidence="1">
    <location>
        <begin position="1"/>
        <end position="25"/>
    </location>
</feature>
<gene>
    <name evidence="2" type="ORF">OVA965_LOCUS33016</name>
    <name evidence="3" type="ORF">TMI583_LOCUS33892</name>
</gene>
<comment type="caution">
    <text evidence="2">The sequence shown here is derived from an EMBL/GenBank/DDBJ whole genome shotgun (WGS) entry which is preliminary data.</text>
</comment>
<proteinExistence type="predicted"/>
<dbReference type="Proteomes" id="UP000677228">
    <property type="component" value="Unassembled WGS sequence"/>
</dbReference>
<protein>
    <submittedName>
        <fullName evidence="2">Uncharacterized protein</fullName>
    </submittedName>
</protein>
<organism evidence="2 4">
    <name type="scientific">Didymodactylos carnosus</name>
    <dbReference type="NCBI Taxonomy" id="1234261"/>
    <lineage>
        <taxon>Eukaryota</taxon>
        <taxon>Metazoa</taxon>
        <taxon>Spiralia</taxon>
        <taxon>Gnathifera</taxon>
        <taxon>Rotifera</taxon>
        <taxon>Eurotatoria</taxon>
        <taxon>Bdelloidea</taxon>
        <taxon>Philodinida</taxon>
        <taxon>Philodinidae</taxon>
        <taxon>Didymodactylos</taxon>
    </lineage>
</organism>
<reference evidence="2" key="1">
    <citation type="submission" date="2021-02" db="EMBL/GenBank/DDBJ databases">
        <authorList>
            <person name="Nowell W R."/>
        </authorList>
    </citation>
    <scope>NUCLEOTIDE SEQUENCE</scope>
</reference>
<accession>A0A8S2FAD9</accession>
<dbReference type="Proteomes" id="UP000682733">
    <property type="component" value="Unassembled WGS sequence"/>
</dbReference>
<feature type="region of interest" description="Disordered" evidence="1">
    <location>
        <begin position="1"/>
        <end position="27"/>
    </location>
</feature>
<evidence type="ECO:0000313" key="2">
    <source>
        <dbReference type="EMBL" id="CAF1400408.1"/>
    </source>
</evidence>
<dbReference type="EMBL" id="CAJNOK010026273">
    <property type="protein sequence ID" value="CAF1400408.1"/>
    <property type="molecule type" value="Genomic_DNA"/>
</dbReference>
<dbReference type="EMBL" id="CAJOBA010048001">
    <property type="protein sequence ID" value="CAF4207784.1"/>
    <property type="molecule type" value="Genomic_DNA"/>
</dbReference>
<evidence type="ECO:0000256" key="1">
    <source>
        <dbReference type="SAM" id="MobiDB-lite"/>
    </source>
</evidence>
<dbReference type="AlphaFoldDB" id="A0A8S2FAD9"/>
<sequence length="278" mass="32058">MQANTDKNKNDSEGIKKARGNKDDSIIAPPISTAKIAAVSTAVGVNGNKTAQLTHRIGKSHSSSTKQDQLLNTNSRPMIHSKDKQKQSETESTNINRNFDILPKHKIFIVCQIIASLCNFDQIPILFLDNHLGNMKLNRFTHRIKYVDFGGAIVGYHDIYKALADLQKHPNPNIRYPTSISNLYTFFRVNRKQNSTESFFIDPLMHITELKSLGMFLKLVEKREFEKTNTYCLAIMNCLKETRNPLSKCHQHNELLLFTRKELRMIYEDKRRQFMCVR</sequence>